<dbReference type="PANTHER" id="PTHR48100:SF15">
    <property type="entry name" value="SEDOHEPTULOSE 1,7-BISPHOSPHATASE"/>
    <property type="match status" value="1"/>
</dbReference>
<evidence type="ECO:0000313" key="3">
    <source>
        <dbReference type="Proteomes" id="UP001183607"/>
    </source>
</evidence>
<reference evidence="3" key="1">
    <citation type="submission" date="2023-07" db="EMBL/GenBank/DDBJ databases">
        <title>30 novel species of actinomycetes from the DSMZ collection.</title>
        <authorList>
            <person name="Nouioui I."/>
        </authorList>
    </citation>
    <scope>NUCLEOTIDE SEQUENCE [LARGE SCALE GENOMIC DNA]</scope>
    <source>
        <strain evidence="3">DSM 41982</strain>
    </source>
</reference>
<protein>
    <submittedName>
        <fullName evidence="2">Histidine phosphatase family protein</fullName>
        <ecNumber evidence="2">3.1.3.-</ecNumber>
    </submittedName>
</protein>
<gene>
    <name evidence="2" type="ORF">RM574_12420</name>
</gene>
<dbReference type="CDD" id="cd07067">
    <property type="entry name" value="HP_PGM_like"/>
    <property type="match status" value="1"/>
</dbReference>
<dbReference type="GO" id="GO:0016787">
    <property type="term" value="F:hydrolase activity"/>
    <property type="evidence" value="ECO:0007669"/>
    <property type="project" value="UniProtKB-KW"/>
</dbReference>
<dbReference type="AlphaFoldDB" id="A0ABD5E4M2"/>
<dbReference type="InterPro" id="IPR050275">
    <property type="entry name" value="PGM_Phosphatase"/>
</dbReference>
<dbReference type="EC" id="3.1.3.-" evidence="2"/>
<organism evidence="2 3">
    <name type="scientific">Streptomyces evansiae</name>
    <dbReference type="NCBI Taxonomy" id="3075535"/>
    <lineage>
        <taxon>Bacteria</taxon>
        <taxon>Bacillati</taxon>
        <taxon>Actinomycetota</taxon>
        <taxon>Actinomycetes</taxon>
        <taxon>Kitasatosporales</taxon>
        <taxon>Streptomycetaceae</taxon>
        <taxon>Streptomyces</taxon>
    </lineage>
</organism>
<dbReference type="SUPFAM" id="SSF53254">
    <property type="entry name" value="Phosphoglycerate mutase-like"/>
    <property type="match status" value="1"/>
</dbReference>
<dbReference type="Pfam" id="PF00300">
    <property type="entry name" value="His_Phos_1"/>
    <property type="match status" value="1"/>
</dbReference>
<accession>A0ABD5E4M2</accession>
<sequence length="196" mass="20996">MGELIVVRHGQTEWSRSGRYAGRTDVPLTEAGEAAARALGARPADRPRPVAVFSSPLGRAMRTARLAGLAGARPDPDLLEWDYGGYEGLTAARIRAGRPGWELWRDGVVPGDAEHPGEGLEQVAARVDAVLERVRPLLDAGDVAVVAHGHLSRVLAVRWLGLDASASRFLGHPHPGSLTVLAEEDGQRVISAWNTR</sequence>
<dbReference type="RefSeq" id="WP_093854923.1">
    <property type="nucleotide sequence ID" value="NZ_JAVRER010000015.1"/>
</dbReference>
<keyword evidence="2" id="KW-0378">Hydrolase</keyword>
<dbReference type="InterPro" id="IPR029033">
    <property type="entry name" value="His_PPase_superfam"/>
</dbReference>
<feature type="binding site" evidence="1">
    <location>
        <position position="59"/>
    </location>
    <ligand>
        <name>substrate</name>
    </ligand>
</feature>
<proteinExistence type="predicted"/>
<evidence type="ECO:0000313" key="2">
    <source>
        <dbReference type="EMBL" id="MDT0416294.1"/>
    </source>
</evidence>
<name>A0ABD5E4M2_9ACTN</name>
<evidence type="ECO:0000256" key="1">
    <source>
        <dbReference type="PIRSR" id="PIRSR613078-2"/>
    </source>
</evidence>
<dbReference type="SMART" id="SM00855">
    <property type="entry name" value="PGAM"/>
    <property type="match status" value="1"/>
</dbReference>
<dbReference type="InterPro" id="IPR013078">
    <property type="entry name" value="His_Pase_superF_clade-1"/>
</dbReference>
<dbReference type="EMBL" id="JAVRER010000015">
    <property type="protein sequence ID" value="MDT0416294.1"/>
    <property type="molecule type" value="Genomic_DNA"/>
</dbReference>
<comment type="caution">
    <text evidence="2">The sequence shown here is derived from an EMBL/GenBank/DDBJ whole genome shotgun (WGS) entry which is preliminary data.</text>
</comment>
<dbReference type="Gene3D" id="3.40.50.1240">
    <property type="entry name" value="Phosphoglycerate mutase-like"/>
    <property type="match status" value="1"/>
</dbReference>
<dbReference type="PANTHER" id="PTHR48100">
    <property type="entry name" value="BROAD-SPECIFICITY PHOSPHATASE YOR283W-RELATED"/>
    <property type="match status" value="1"/>
</dbReference>
<dbReference type="Proteomes" id="UP001183607">
    <property type="component" value="Unassembled WGS sequence"/>
</dbReference>